<reference evidence="5" key="1">
    <citation type="journal article" date="2016" name="Nature">
        <title>Genome evolution in the allotetraploid frog Xenopus laevis.</title>
        <authorList>
            <person name="Session A.M."/>
            <person name="Uno Y."/>
            <person name="Kwon T."/>
            <person name="Chapman J.A."/>
            <person name="Toyoda A."/>
            <person name="Takahashi S."/>
            <person name="Fukui A."/>
            <person name="Hikosaka A."/>
            <person name="Suzuki A."/>
            <person name="Kondo M."/>
            <person name="van Heeringen S.J."/>
            <person name="Quigley I."/>
            <person name="Heinz S."/>
            <person name="Ogino H."/>
            <person name="Ochi H."/>
            <person name="Hellsten U."/>
            <person name="Lyons J.B."/>
            <person name="Simakov O."/>
            <person name="Putnam N."/>
            <person name="Stites J."/>
            <person name="Kuroki Y."/>
            <person name="Tanaka T."/>
            <person name="Michiue T."/>
            <person name="Watanabe M."/>
            <person name="Bogdanovic O."/>
            <person name="Lister R."/>
            <person name="Georgiou G."/>
            <person name="Paranjpe S.S."/>
            <person name="van Kruijsbergen I."/>
            <person name="Shu S."/>
            <person name="Carlson J."/>
            <person name="Kinoshita T."/>
            <person name="Ohta Y."/>
            <person name="Mawaribuchi S."/>
            <person name="Jenkins J."/>
            <person name="Grimwood J."/>
            <person name="Schmutz J."/>
            <person name="Mitros T."/>
            <person name="Mozaffari S.V."/>
            <person name="Suzuki Y."/>
            <person name="Haramoto Y."/>
            <person name="Yamamoto T.S."/>
            <person name="Takagi C."/>
            <person name="Heald R."/>
            <person name="Miller K."/>
            <person name="Haudenschild C."/>
            <person name="Kitzman J."/>
            <person name="Nakayama T."/>
            <person name="Izutsu Y."/>
            <person name="Robert J."/>
            <person name="Fortriede J."/>
            <person name="Burns K."/>
            <person name="Lotay V."/>
            <person name="Karimi K."/>
            <person name="Yasuoka Y."/>
            <person name="Dichmann D.S."/>
            <person name="Flajnik M.F."/>
            <person name="Houston D.W."/>
            <person name="Shendure J."/>
            <person name="DuPasquier L."/>
            <person name="Vize P.D."/>
            <person name="Zorn A.M."/>
            <person name="Ito M."/>
            <person name="Marcotte E.M."/>
            <person name="Wallingford J.B."/>
            <person name="Ito Y."/>
            <person name="Asashima M."/>
            <person name="Ueno N."/>
            <person name="Matsuda Y."/>
            <person name="Veenstra G.J."/>
            <person name="Fujiyama A."/>
            <person name="Harland R.M."/>
            <person name="Taira M."/>
            <person name="Rokhsar D.S."/>
        </authorList>
    </citation>
    <scope>NUCLEOTIDE SEQUENCE [LARGE SCALE GENOMIC DNA]</scope>
    <source>
        <strain evidence="5">J</strain>
    </source>
</reference>
<feature type="compositionally biased region" description="Basic and acidic residues" evidence="2">
    <location>
        <begin position="140"/>
        <end position="164"/>
    </location>
</feature>
<keyword evidence="1" id="KW-0862">Zinc</keyword>
<feature type="compositionally biased region" description="Basic and acidic residues" evidence="2">
    <location>
        <begin position="491"/>
        <end position="504"/>
    </location>
</feature>
<gene>
    <name evidence="4" type="ORF">XELAEV_18006052mg</name>
</gene>
<accession>A0A974DYL0</accession>
<dbReference type="SMART" id="SM00343">
    <property type="entry name" value="ZnF_C2HC"/>
    <property type="match status" value="3"/>
</dbReference>
<name>A0A974DYL0_XENLA</name>
<protein>
    <recommendedName>
        <fullName evidence="3">CCHC-type domain-containing protein</fullName>
    </recommendedName>
</protein>
<evidence type="ECO:0000256" key="2">
    <source>
        <dbReference type="SAM" id="MobiDB-lite"/>
    </source>
</evidence>
<dbReference type="Pfam" id="PF23057">
    <property type="entry name" value="RBD_ZCCHC3_1st"/>
    <property type="match status" value="1"/>
</dbReference>
<feature type="domain" description="CCHC-type" evidence="3">
    <location>
        <begin position="401"/>
        <end position="417"/>
    </location>
</feature>
<proteinExistence type="predicted"/>
<feature type="compositionally biased region" description="Basic and acidic residues" evidence="2">
    <location>
        <begin position="511"/>
        <end position="520"/>
    </location>
</feature>
<dbReference type="GO" id="GO:0003690">
    <property type="term" value="F:double-stranded DNA binding"/>
    <property type="evidence" value="ECO:0007669"/>
    <property type="project" value="InterPro"/>
</dbReference>
<dbReference type="GO" id="GO:0002218">
    <property type="term" value="P:activation of innate immune response"/>
    <property type="evidence" value="ECO:0007669"/>
    <property type="project" value="InterPro"/>
</dbReference>
<feature type="region of interest" description="Disordered" evidence="2">
    <location>
        <begin position="438"/>
        <end position="525"/>
    </location>
</feature>
<dbReference type="AlphaFoldDB" id="A0A974DYL0"/>
<dbReference type="Pfam" id="PF00098">
    <property type="entry name" value="zf-CCHC"/>
    <property type="match status" value="1"/>
</dbReference>
<dbReference type="InterPro" id="IPR057810">
    <property type="entry name" value="RBD_ZCCHC3_1st"/>
</dbReference>
<feature type="region of interest" description="Disordered" evidence="2">
    <location>
        <begin position="1"/>
        <end position="183"/>
    </location>
</feature>
<feature type="domain" description="CCHC-type" evidence="3">
    <location>
        <begin position="364"/>
        <end position="379"/>
    </location>
</feature>
<dbReference type="InterPro" id="IPR042509">
    <property type="entry name" value="ZCCHC3"/>
</dbReference>
<dbReference type="PROSITE" id="PS50158">
    <property type="entry name" value="ZF_CCHC"/>
    <property type="match status" value="2"/>
</dbReference>
<dbReference type="PANTHER" id="PTHR22639">
    <property type="entry name" value="GAG-RELATED PROTEIN"/>
    <property type="match status" value="1"/>
</dbReference>
<evidence type="ECO:0000256" key="1">
    <source>
        <dbReference type="PROSITE-ProRule" id="PRU00047"/>
    </source>
</evidence>
<dbReference type="Proteomes" id="UP000694892">
    <property type="component" value="Chromosome 1L"/>
</dbReference>
<keyword evidence="1" id="KW-0479">Metal-binding</keyword>
<keyword evidence="1" id="KW-0863">Zinc-finger</keyword>
<organism evidence="4 5">
    <name type="scientific">Xenopus laevis</name>
    <name type="common">African clawed frog</name>
    <dbReference type="NCBI Taxonomy" id="8355"/>
    <lineage>
        <taxon>Eukaryota</taxon>
        <taxon>Metazoa</taxon>
        <taxon>Chordata</taxon>
        <taxon>Craniata</taxon>
        <taxon>Vertebrata</taxon>
        <taxon>Euteleostomi</taxon>
        <taxon>Amphibia</taxon>
        <taxon>Batrachia</taxon>
        <taxon>Anura</taxon>
        <taxon>Pipoidea</taxon>
        <taxon>Pipidae</taxon>
        <taxon>Xenopodinae</taxon>
        <taxon>Xenopus</taxon>
        <taxon>Xenopus</taxon>
    </lineage>
</organism>
<feature type="non-terminal residue" evidence="4">
    <location>
        <position position="540"/>
    </location>
</feature>
<dbReference type="InterPro" id="IPR001878">
    <property type="entry name" value="Znf_CCHC"/>
</dbReference>
<feature type="compositionally biased region" description="Basic and acidic residues" evidence="2">
    <location>
        <begin position="438"/>
        <end position="454"/>
    </location>
</feature>
<dbReference type="SUPFAM" id="SSF57756">
    <property type="entry name" value="Retrovirus zinc finger-like domains"/>
    <property type="match status" value="1"/>
</dbReference>
<dbReference type="PANTHER" id="PTHR22639:SF4">
    <property type="entry name" value="ZINC FINGER CCHC DOMAIN-CONTAINING PROTEIN 3"/>
    <property type="match status" value="1"/>
</dbReference>
<dbReference type="Gene3D" id="4.10.60.10">
    <property type="entry name" value="Zinc finger, CCHC-type"/>
    <property type="match status" value="1"/>
</dbReference>
<dbReference type="GO" id="GO:0003723">
    <property type="term" value="F:RNA binding"/>
    <property type="evidence" value="ECO:0007669"/>
    <property type="project" value="InterPro"/>
</dbReference>
<dbReference type="GO" id="GO:0008270">
    <property type="term" value="F:zinc ion binding"/>
    <property type="evidence" value="ECO:0007669"/>
    <property type="project" value="UniProtKB-KW"/>
</dbReference>
<feature type="compositionally biased region" description="Basic and acidic residues" evidence="2">
    <location>
        <begin position="463"/>
        <end position="484"/>
    </location>
</feature>
<sequence>MSGTSPGPARAGRATRQSEAQALGPSLPAEHTRPKLRSSSLGTPRSRRRNSSESDEEMEKSLAEIRKQKQRNVQVARAQEVGSRRKQGKKKEQKPECDPVCAENKQQQLQVTANEVAESVSESVAESVAPVTDGNECEQMEVRKSQAEEAEVRESATEQTEVRESAVVQPEQENAAEESVTQEAGVEVEQVGHIESQSDQVQQRVEVESIPLGGVDETANSFWGKRRLFATPDVSHDNQPFKRKHWVKIKWDGEKEQVPSRRFLVRTVILDSMGFRPGDLSAVIAQTETDFDVTFKHQEALENFWHIYNMQKRAVKVSDEDGVWAGVWKTQVKLNISGNVPQHLPNSFFIGKERGTCFYAGQPRRCYKCGASNHLARSCAVLRCALCNAIGHVADACVNVRCNLCNRMGHVHRSCPEAYHNIVTLFPEIDKEMRKDFVTPERETSEESETEVRDSQSSTVPKKPVEKTMRTNRKENPKPVREISGKAVRTSRKENPKPVREIRGKAVRSNTNKEGKKDENGWQTQKIKPKCRLTCYTQGK</sequence>
<feature type="compositionally biased region" description="Low complexity" evidence="2">
    <location>
        <begin position="113"/>
        <end position="129"/>
    </location>
</feature>
<evidence type="ECO:0000313" key="5">
    <source>
        <dbReference type="Proteomes" id="UP000694892"/>
    </source>
</evidence>
<dbReference type="InterPro" id="IPR036875">
    <property type="entry name" value="Znf_CCHC_sf"/>
</dbReference>
<evidence type="ECO:0000313" key="4">
    <source>
        <dbReference type="EMBL" id="OCU00284.1"/>
    </source>
</evidence>
<evidence type="ECO:0000259" key="3">
    <source>
        <dbReference type="PROSITE" id="PS50158"/>
    </source>
</evidence>
<dbReference type="EMBL" id="CM004466">
    <property type="protein sequence ID" value="OCU00284.1"/>
    <property type="molecule type" value="Genomic_DNA"/>
</dbReference>